<feature type="compositionally biased region" description="Basic and acidic residues" evidence="1">
    <location>
        <begin position="24"/>
        <end position="45"/>
    </location>
</feature>
<dbReference type="OrthoDB" id="185373at2759"/>
<dbReference type="InterPro" id="IPR011990">
    <property type="entry name" value="TPR-like_helical_dom_sf"/>
</dbReference>
<dbReference type="EMBL" id="NAJO01000015">
    <property type="protein sequence ID" value="OQO07154.1"/>
    <property type="molecule type" value="Genomic_DNA"/>
</dbReference>
<evidence type="ECO:0000256" key="1">
    <source>
        <dbReference type="SAM" id="MobiDB-lite"/>
    </source>
</evidence>
<keyword evidence="3" id="KW-1185">Reference proteome</keyword>
<feature type="compositionally biased region" description="Basic and acidic residues" evidence="1">
    <location>
        <begin position="152"/>
        <end position="168"/>
    </location>
</feature>
<dbReference type="Proteomes" id="UP000192596">
    <property type="component" value="Unassembled WGS sequence"/>
</dbReference>
<dbReference type="InParanoid" id="A0A1V8T799"/>
<organism evidence="2 3">
    <name type="scientific">Cryoendolithus antarcticus</name>
    <dbReference type="NCBI Taxonomy" id="1507870"/>
    <lineage>
        <taxon>Eukaryota</taxon>
        <taxon>Fungi</taxon>
        <taxon>Dikarya</taxon>
        <taxon>Ascomycota</taxon>
        <taxon>Pezizomycotina</taxon>
        <taxon>Dothideomycetes</taxon>
        <taxon>Dothideomycetidae</taxon>
        <taxon>Cladosporiales</taxon>
        <taxon>Cladosporiaceae</taxon>
        <taxon>Cryoendolithus</taxon>
    </lineage>
</organism>
<evidence type="ECO:0000313" key="3">
    <source>
        <dbReference type="Proteomes" id="UP000192596"/>
    </source>
</evidence>
<feature type="compositionally biased region" description="Low complexity" evidence="1">
    <location>
        <begin position="48"/>
        <end position="61"/>
    </location>
</feature>
<reference evidence="3" key="1">
    <citation type="submission" date="2017-03" db="EMBL/GenBank/DDBJ databases">
        <title>Genomes of endolithic fungi from Antarctica.</title>
        <authorList>
            <person name="Coleine C."/>
            <person name="Masonjones S."/>
            <person name="Stajich J.E."/>
        </authorList>
    </citation>
    <scope>NUCLEOTIDE SEQUENCE [LARGE SCALE GENOMIC DNA]</scope>
    <source>
        <strain evidence="3">CCFEE 5527</strain>
    </source>
</reference>
<protein>
    <recommendedName>
        <fullName evidence="4">Pentatricopeptide repeat domain-containing protein</fullName>
    </recommendedName>
</protein>
<evidence type="ECO:0000313" key="2">
    <source>
        <dbReference type="EMBL" id="OQO07154.1"/>
    </source>
</evidence>
<evidence type="ECO:0008006" key="4">
    <source>
        <dbReference type="Google" id="ProtNLM"/>
    </source>
</evidence>
<dbReference type="Gene3D" id="1.25.40.10">
    <property type="entry name" value="Tetratricopeptide repeat domain"/>
    <property type="match status" value="1"/>
</dbReference>
<feature type="region of interest" description="Disordered" evidence="1">
    <location>
        <begin position="1"/>
        <end position="61"/>
    </location>
</feature>
<accession>A0A1V8T799</accession>
<proteinExistence type="predicted"/>
<gene>
    <name evidence="2" type="ORF">B0A48_07722</name>
</gene>
<dbReference type="STRING" id="1507870.A0A1V8T799"/>
<comment type="caution">
    <text evidence="2">The sequence shown here is derived from an EMBL/GenBank/DDBJ whole genome shotgun (WGS) entry which is preliminary data.</text>
</comment>
<feature type="region of interest" description="Disordered" evidence="1">
    <location>
        <begin position="147"/>
        <end position="172"/>
    </location>
</feature>
<name>A0A1V8T799_9PEZI</name>
<dbReference type="AlphaFoldDB" id="A0A1V8T799"/>
<sequence>MRRRDLSSRRSKTAKVAMDGLARLMREETRREELKQQARDARCEESSDGASSTDTDSVSSSCLEEYHPDLIKAIEDLRRLAHGYPKGMPSPFRMTDMQRVEVMQAALKTGEIRKWDRSYLTIMLVATGWNEVAESYEVKADDFESAVAQGATRDRDGATPVRDEEPAKRRNSRASIRPFRAIYWKNLAYLDAGKKKVSVQQAMIQRERHPINEGRAWQDILRMLSSDTTSGRKAHARVMETIMLPPGVSAHWTRDPGESILEIMQHTGSHVQSLPSEQEAEMSGLTLYGTPVQNDAATRYLRSSDLLSASSKLYDDVSPLLSAHELHKITHKPNDEEDGDAGHEADAPTPDEELALLNSVLDATYTVQSATAEPGPVRAVWHRTQPDLYIPLSTLLRTEQDADTGSLTSHLHSPLKDSVSFTGRIVALTAYRPRLLKYKGATENRSPFHSDVQKELVRLVKAGFDRNIVTTEAVVTALDWLGRHMYFPAVREIVLAADTAKFHLSAEVFDTMLRFAAISPSVDTFRYLVRFMHRAGGKGTALTWLHFELLTWRFDPNRVGEVRDAMHEAGVQFDKDAKLELFKQDAPHLLTDFVEKHPDSKFDDFVRDISTQYPDIERMGRRAANSLVDAALVLGRSDIALDVVRELIRQGERPNTATLDHFLHSARRNRHVESAVAILSIFTRLPNNLNERTDTPLVSIHDDHHNAQYGNVLFEPATHAFSVILSASSFRWLLWLAWDRRMWNCFRVFWRYACMAGHVDYGFVVKMKASLRAGQTARWDPKRHSNMPLLKRAGPGVPNHITGRTRVWDVWAARFVLGSADGLETWDAADKPVRRGSGKRTQPDRMTDWFERLDVDLRAVQSLKPVRPLAELAEEAYQLDLEWRKLNLGTTKGFTEGKWKGTEMLQVMMKAGIQVPVKVGSGVGMMV</sequence>